<proteinExistence type="predicted"/>
<dbReference type="EMBL" id="VSSQ01043977">
    <property type="protein sequence ID" value="MPM97751.1"/>
    <property type="molecule type" value="Genomic_DNA"/>
</dbReference>
<protein>
    <submittedName>
        <fullName evidence="1">Uncharacterized protein</fullName>
    </submittedName>
</protein>
<sequence>MSPDYHVYSRYRGREFFVKVEADVIQRDDGVHALRAEVPHAFTGLFDDIPFYIKAIRIGDQRFQAGRYEAKYAHAHITLFDYFRLGIKAVNSGVLEGDIGGEHGELERWPQPCKYRNAAVEVVIAEHPRVKAERR</sequence>
<reference evidence="1" key="1">
    <citation type="submission" date="2019-08" db="EMBL/GenBank/DDBJ databases">
        <authorList>
            <person name="Kucharzyk K."/>
            <person name="Murdoch R.W."/>
            <person name="Higgins S."/>
            <person name="Loffler F."/>
        </authorList>
    </citation>
    <scope>NUCLEOTIDE SEQUENCE</scope>
</reference>
<accession>A0A645E8K0</accession>
<organism evidence="1">
    <name type="scientific">bioreactor metagenome</name>
    <dbReference type="NCBI Taxonomy" id="1076179"/>
    <lineage>
        <taxon>unclassified sequences</taxon>
        <taxon>metagenomes</taxon>
        <taxon>ecological metagenomes</taxon>
    </lineage>
</organism>
<gene>
    <name evidence="1" type="ORF">SDC9_144928</name>
</gene>
<dbReference type="AlphaFoldDB" id="A0A645E8K0"/>
<name>A0A645E8K0_9ZZZZ</name>
<comment type="caution">
    <text evidence="1">The sequence shown here is derived from an EMBL/GenBank/DDBJ whole genome shotgun (WGS) entry which is preliminary data.</text>
</comment>
<evidence type="ECO:0000313" key="1">
    <source>
        <dbReference type="EMBL" id="MPM97751.1"/>
    </source>
</evidence>